<sequence>MSQTIFRLKTAVKSVGVTEPVVIMPDIAEPVKWSDVPLVGSVDERYHGFNYNYSDGDLKLDFTCESSHELLSSQYYTYGTDAVVEFIVVDIARDGTETIDYDGKIDFETIDIQPGRVSVSIVTNDDHSKVNARWESPIALDSVLTLDNVQIDPTPVTEIPMYGQTLHEVGQFARQGLDSESKVFSAGEGFELGGSFYLLPKMTYPAPAVVATVASNTTPELSTLSGISYLYGDVSPLGVVEPPALLTVDANTAGSYHVEIDWLFRVNVAITKSGLLGKAQFAILRFEPVVILTQPGKANQTIALCPPKSGDGYVNSVEHSFEGSYHADLELPVGAQLFPFCKIVAFTVNRIKQIEFYVEVANLRILIDRKTRAAATITKAYLLPDALRHVFGAITSSLVNSPKTGAVHGSLIDKASVDQMMDGYATEYAITSGYQLRGIDKAPTFTAKMLMDTLWSQHAAGILYEKDLTTGEHSMRIEAGEWFYRGAEIAVIDEIFEYSEEPDLDLLYNQIDVGYEKYPDSGTGVAEEFNTVHTYQTPLISRDSKLDILCPLIAAGTAIEEARRLGIKKTVDGKEVSTTTDAGTYDDEGFLLHVVAFGHADSIRFIVENPTPVKPYTAHYIQFSNAVINPGAAGVVLNYGDLLTFSGTGTTNDGKTYKVVGIKLDITDFAATPTYEVDSVTSMVAGGPFSCSWQVGTQAVKLRTSERLTITGVADPETVINAELTPARMLFRHAPFINSGLAYKQNIDELKCTAYKQNGKVTTQVKMGLSPLPGDPDKQLIRETGSIALGAFQRFDRVFQPELIKVKGRITKETRRKIFAALKNQGPEETRCGFLTIINPDGNPVNGFLKSITYNNSSEVVDLVVRKKRPTDPNAPNCQAYYDWVYNQFSNNPLADPNIYRFCRLLDFQPA</sequence>
<dbReference type="RefSeq" id="WP_182463724.1">
    <property type="nucleotide sequence ID" value="NZ_CP059732.1"/>
</dbReference>
<name>A0A7G5H5G3_9BACT</name>
<evidence type="ECO:0000313" key="1">
    <source>
        <dbReference type="EMBL" id="QMW06355.1"/>
    </source>
</evidence>
<evidence type="ECO:0000313" key="2">
    <source>
        <dbReference type="Proteomes" id="UP000515369"/>
    </source>
</evidence>
<proteinExistence type="predicted"/>
<organism evidence="1 2">
    <name type="scientific">Spirosoma foliorum</name>
    <dbReference type="NCBI Taxonomy" id="2710596"/>
    <lineage>
        <taxon>Bacteria</taxon>
        <taxon>Pseudomonadati</taxon>
        <taxon>Bacteroidota</taxon>
        <taxon>Cytophagia</taxon>
        <taxon>Cytophagales</taxon>
        <taxon>Cytophagaceae</taxon>
        <taxon>Spirosoma</taxon>
    </lineage>
</organism>
<dbReference type="EMBL" id="CP059732">
    <property type="protein sequence ID" value="QMW06355.1"/>
    <property type="molecule type" value="Genomic_DNA"/>
</dbReference>
<reference evidence="1 2" key="1">
    <citation type="submission" date="2020-07" db="EMBL/GenBank/DDBJ databases">
        <title>Spirosoma foliorum sp. nov., isolated from the leaves on the Nejang mountain Korea, Republic of.</title>
        <authorList>
            <person name="Ho H."/>
            <person name="Lee Y.-J."/>
            <person name="Nurcahyanto D.-A."/>
            <person name="Kim S.-G."/>
        </authorList>
    </citation>
    <scope>NUCLEOTIDE SEQUENCE [LARGE SCALE GENOMIC DNA]</scope>
    <source>
        <strain evidence="1 2">PL0136</strain>
    </source>
</reference>
<dbReference type="AlphaFoldDB" id="A0A7G5H5G3"/>
<dbReference type="KEGG" id="sfol:H3H32_16425"/>
<accession>A0A7G5H5G3</accession>
<dbReference type="Proteomes" id="UP000515369">
    <property type="component" value="Chromosome"/>
</dbReference>
<keyword evidence="2" id="KW-1185">Reference proteome</keyword>
<protein>
    <submittedName>
        <fullName evidence="1">Uncharacterized protein</fullName>
    </submittedName>
</protein>
<gene>
    <name evidence="1" type="ORF">H3H32_16425</name>
</gene>